<dbReference type="Proteomes" id="UP000019140">
    <property type="component" value="Unassembled WGS sequence"/>
</dbReference>
<dbReference type="AlphaFoldDB" id="W4LI03"/>
<dbReference type="HOGENOM" id="CLU_2506531_0_0_7"/>
<keyword evidence="2" id="KW-1185">Reference proteome</keyword>
<evidence type="ECO:0000313" key="1">
    <source>
        <dbReference type="EMBL" id="ETW97612.1"/>
    </source>
</evidence>
<proteinExistence type="predicted"/>
<organism evidence="1 2">
    <name type="scientific">Candidatus Entotheonella gemina</name>
    <dbReference type="NCBI Taxonomy" id="1429439"/>
    <lineage>
        <taxon>Bacteria</taxon>
        <taxon>Pseudomonadati</taxon>
        <taxon>Nitrospinota/Tectimicrobiota group</taxon>
        <taxon>Candidatus Tectimicrobiota</taxon>
        <taxon>Candidatus Entotheonellia</taxon>
        <taxon>Candidatus Entotheonellales</taxon>
        <taxon>Candidatus Entotheonellaceae</taxon>
        <taxon>Candidatus Entotheonella</taxon>
    </lineage>
</organism>
<protein>
    <submittedName>
        <fullName evidence="1">Uncharacterized protein</fullName>
    </submittedName>
</protein>
<evidence type="ECO:0000313" key="2">
    <source>
        <dbReference type="Proteomes" id="UP000019140"/>
    </source>
</evidence>
<reference evidence="1 2" key="1">
    <citation type="journal article" date="2014" name="Nature">
        <title>An environmental bacterial taxon with a large and distinct metabolic repertoire.</title>
        <authorList>
            <person name="Wilson M.C."/>
            <person name="Mori T."/>
            <person name="Ruckert C."/>
            <person name="Uria A.R."/>
            <person name="Helf M.J."/>
            <person name="Takada K."/>
            <person name="Gernert C."/>
            <person name="Steffens U.A."/>
            <person name="Heycke N."/>
            <person name="Schmitt S."/>
            <person name="Rinke C."/>
            <person name="Helfrich E.J."/>
            <person name="Brachmann A.O."/>
            <person name="Gurgui C."/>
            <person name="Wakimoto T."/>
            <person name="Kracht M."/>
            <person name="Crusemann M."/>
            <person name="Hentschel U."/>
            <person name="Abe I."/>
            <person name="Matsunaga S."/>
            <person name="Kalinowski J."/>
            <person name="Takeyama H."/>
            <person name="Piel J."/>
        </authorList>
    </citation>
    <scope>NUCLEOTIDE SEQUENCE [LARGE SCALE GENOMIC DNA]</scope>
    <source>
        <strain evidence="2">TSY2</strain>
    </source>
</reference>
<comment type="caution">
    <text evidence="1">The sequence shown here is derived from an EMBL/GenBank/DDBJ whole genome shotgun (WGS) entry which is preliminary data.</text>
</comment>
<name>W4LI03_9BACT</name>
<dbReference type="EMBL" id="AZHX01002037">
    <property type="protein sequence ID" value="ETW97612.1"/>
    <property type="molecule type" value="Genomic_DNA"/>
</dbReference>
<gene>
    <name evidence="1" type="ORF">ETSY2_44325</name>
</gene>
<accession>W4LI03</accession>
<sequence length="85" mass="9612">MQWKGIVQGNVVVLDEGAHLPEGSRVTIAIEQANRALSEPTSPDDVEQRQAWMTQVNAFGDRIKDRQIHFGNLVLESREELEERA</sequence>